<reference evidence="12" key="1">
    <citation type="submission" date="2023-06" db="EMBL/GenBank/DDBJ databases">
        <authorList>
            <person name="Kurt Z."/>
        </authorList>
    </citation>
    <scope>NUCLEOTIDE SEQUENCE</scope>
</reference>
<keyword evidence="7" id="KW-0132">Cell division</keyword>
<dbReference type="PANTHER" id="PTHR13108">
    <property type="entry name" value="CONDENSIN COMPLEX SUBUNIT 2"/>
    <property type="match status" value="1"/>
</dbReference>
<evidence type="ECO:0000313" key="12">
    <source>
        <dbReference type="EMBL" id="CAI9957951.1"/>
    </source>
</evidence>
<dbReference type="GO" id="GO:0003682">
    <property type="term" value="F:chromatin binding"/>
    <property type="evidence" value="ECO:0007669"/>
    <property type="project" value="TreeGrafter"/>
</dbReference>
<name>A0AA86QL87_9EUKA</name>
<dbReference type="InterPro" id="IPR022816">
    <property type="entry name" value="Condensin_barren_su2"/>
</dbReference>
<proteinExistence type="inferred from homology"/>
<dbReference type="GO" id="GO:0000796">
    <property type="term" value="C:condensin complex"/>
    <property type="evidence" value="ECO:0007669"/>
    <property type="project" value="InterPro"/>
</dbReference>
<organism evidence="12">
    <name type="scientific">Hexamita inflata</name>
    <dbReference type="NCBI Taxonomy" id="28002"/>
    <lineage>
        <taxon>Eukaryota</taxon>
        <taxon>Metamonada</taxon>
        <taxon>Diplomonadida</taxon>
        <taxon>Hexamitidae</taxon>
        <taxon>Hexamitinae</taxon>
        <taxon>Hexamita</taxon>
    </lineage>
</organism>
<keyword evidence="8" id="KW-0498">Mitosis</keyword>
<comment type="similarity">
    <text evidence="3">Belongs to the CND2 (condensin subunit 2) family.</text>
</comment>
<evidence type="ECO:0000256" key="7">
    <source>
        <dbReference type="ARBA" id="ARBA00022618"/>
    </source>
</evidence>
<keyword evidence="5" id="KW-0158">Chromosome</keyword>
<evidence type="ECO:0000256" key="5">
    <source>
        <dbReference type="ARBA" id="ARBA00022454"/>
    </source>
</evidence>
<evidence type="ECO:0000256" key="11">
    <source>
        <dbReference type="SAM" id="MobiDB-lite"/>
    </source>
</evidence>
<evidence type="ECO:0000256" key="2">
    <source>
        <dbReference type="ARBA" id="ARBA00004496"/>
    </source>
</evidence>
<dbReference type="Pfam" id="PF05786">
    <property type="entry name" value="Cnd2"/>
    <property type="match status" value="1"/>
</dbReference>
<dbReference type="GO" id="GO:0007076">
    <property type="term" value="P:mitotic chromosome condensation"/>
    <property type="evidence" value="ECO:0007669"/>
    <property type="project" value="InterPro"/>
</dbReference>
<evidence type="ECO:0000313" key="13">
    <source>
        <dbReference type="EMBL" id="CAL6103589.1"/>
    </source>
</evidence>
<dbReference type="Proteomes" id="UP001642409">
    <property type="component" value="Unassembled WGS sequence"/>
</dbReference>
<comment type="subcellular location">
    <subcellularLocation>
        <location evidence="1">Chromosome</location>
    </subcellularLocation>
    <subcellularLocation>
        <location evidence="2">Cytoplasm</location>
    </subcellularLocation>
</comment>
<dbReference type="EMBL" id="CATOUU010000896">
    <property type="protein sequence ID" value="CAI9957951.1"/>
    <property type="molecule type" value="Genomic_DNA"/>
</dbReference>
<feature type="compositionally biased region" description="Basic and acidic residues" evidence="11">
    <location>
        <begin position="237"/>
        <end position="249"/>
    </location>
</feature>
<comment type="caution">
    <text evidence="12">The sequence shown here is derived from an EMBL/GenBank/DDBJ whole genome shotgun (WGS) entry which is preliminary data.</text>
</comment>
<dbReference type="GO" id="GO:0051301">
    <property type="term" value="P:cell division"/>
    <property type="evidence" value="ECO:0007669"/>
    <property type="project" value="UniProtKB-KW"/>
</dbReference>
<protein>
    <recommendedName>
        <fullName evidence="4">Condensin complex subunit 2</fullName>
    </recommendedName>
</protein>
<keyword evidence="10" id="KW-0131">Cell cycle</keyword>
<evidence type="ECO:0000256" key="4">
    <source>
        <dbReference type="ARBA" id="ARBA00016065"/>
    </source>
</evidence>
<accession>A0AA86QL87</accession>
<dbReference type="EMBL" id="CAXDID020000568">
    <property type="protein sequence ID" value="CAL6103589.1"/>
    <property type="molecule type" value="Genomic_DNA"/>
</dbReference>
<evidence type="ECO:0000256" key="1">
    <source>
        <dbReference type="ARBA" id="ARBA00004286"/>
    </source>
</evidence>
<keyword evidence="6" id="KW-0963">Cytoplasm</keyword>
<dbReference type="AlphaFoldDB" id="A0AA86QL87"/>
<feature type="region of interest" description="Disordered" evidence="11">
    <location>
        <begin position="237"/>
        <end position="263"/>
    </location>
</feature>
<evidence type="ECO:0000256" key="10">
    <source>
        <dbReference type="ARBA" id="ARBA00023306"/>
    </source>
</evidence>
<dbReference type="PANTHER" id="PTHR13108:SF9">
    <property type="entry name" value="CONDENSIN COMPLEX SUBUNIT 2"/>
    <property type="match status" value="1"/>
</dbReference>
<sequence length="486" mass="55778">MDLEDLLNECLKLAAQEKITSKNSWDLQLIDHIGELMDEDCDFIKVSGAISASAKIYSGRVDRLYQDCCNIASLTGIQETEEDQKLKSKQKKPRAKNQLIDAEPLSLQLQTSNFVAQPNIVSKLFQTIQNTQQICQLPISISQIQIDGSLAFQPSNITDYEFNETEDQMTLAAETQGLLCQSQRFQEGPVEDVSFICQNVETQDYTSQLDNSQLSVEVSQLSDDQIDYFLTNKLRRAEREEKPQEEIQQKMKINKPNLPKPKAPQKQAQAQQYNIDFTQLMNIPLINAKQKSKVQMKLKDFAEEKIDSFVPIDLKFDNNQLILNDQQIVQYSQLNQDQNLSIVNNSINLSHNLSLTTKNVRFDVGVEDDNDQNETFRRSSMYKSDVSEKNVDIQIGLKQIQIKFQQKPKVINIQQLKLQMKEELASMNYDTTLKNMIENYPDFHHEKVCRKQEDVSPAYQFVALLHLANEEGLNLEEVGHNVTITK</sequence>
<keyword evidence="14" id="KW-1185">Reference proteome</keyword>
<evidence type="ECO:0000256" key="8">
    <source>
        <dbReference type="ARBA" id="ARBA00022776"/>
    </source>
</evidence>
<evidence type="ECO:0000256" key="9">
    <source>
        <dbReference type="ARBA" id="ARBA00023067"/>
    </source>
</evidence>
<keyword evidence="9" id="KW-0226">DNA condensation</keyword>
<gene>
    <name evidence="12" type="ORF">HINF_LOCUS45596</name>
    <name evidence="13" type="ORF">HINF_LOCUS72217</name>
</gene>
<dbReference type="GO" id="GO:0005737">
    <property type="term" value="C:cytoplasm"/>
    <property type="evidence" value="ECO:0007669"/>
    <property type="project" value="UniProtKB-SubCell"/>
</dbReference>
<evidence type="ECO:0000256" key="3">
    <source>
        <dbReference type="ARBA" id="ARBA00009471"/>
    </source>
</evidence>
<evidence type="ECO:0000256" key="6">
    <source>
        <dbReference type="ARBA" id="ARBA00022490"/>
    </source>
</evidence>
<reference evidence="13 14" key="2">
    <citation type="submission" date="2024-07" db="EMBL/GenBank/DDBJ databases">
        <authorList>
            <person name="Akdeniz Z."/>
        </authorList>
    </citation>
    <scope>NUCLEOTIDE SEQUENCE [LARGE SCALE GENOMIC DNA]</scope>
</reference>
<evidence type="ECO:0000313" key="14">
    <source>
        <dbReference type="Proteomes" id="UP001642409"/>
    </source>
</evidence>